<accession>A0A8S0XLL8</accession>
<organism evidence="2 3">
    <name type="scientific">Cyclocybe aegerita</name>
    <name type="common">Black poplar mushroom</name>
    <name type="synonym">Agrocybe aegerita</name>
    <dbReference type="NCBI Taxonomy" id="1973307"/>
    <lineage>
        <taxon>Eukaryota</taxon>
        <taxon>Fungi</taxon>
        <taxon>Dikarya</taxon>
        <taxon>Basidiomycota</taxon>
        <taxon>Agaricomycotina</taxon>
        <taxon>Agaricomycetes</taxon>
        <taxon>Agaricomycetidae</taxon>
        <taxon>Agaricales</taxon>
        <taxon>Agaricineae</taxon>
        <taxon>Bolbitiaceae</taxon>
        <taxon>Cyclocybe</taxon>
    </lineage>
</organism>
<evidence type="ECO:0000313" key="3">
    <source>
        <dbReference type="Proteomes" id="UP000467700"/>
    </source>
</evidence>
<dbReference type="EMBL" id="CACVBS010000049">
    <property type="protein sequence ID" value="CAA7265613.1"/>
    <property type="molecule type" value="Genomic_DNA"/>
</dbReference>
<name>A0A8S0XLL8_CYCAE</name>
<comment type="caution">
    <text evidence="2">The sequence shown here is derived from an EMBL/GenBank/DDBJ whole genome shotgun (WGS) entry which is preliminary data.</text>
</comment>
<feature type="compositionally biased region" description="Polar residues" evidence="1">
    <location>
        <begin position="49"/>
        <end position="61"/>
    </location>
</feature>
<reference evidence="2 3" key="1">
    <citation type="submission" date="2020-01" db="EMBL/GenBank/DDBJ databases">
        <authorList>
            <person name="Gupta K D."/>
        </authorList>
    </citation>
    <scope>NUCLEOTIDE SEQUENCE [LARGE SCALE GENOMIC DNA]</scope>
</reference>
<feature type="region of interest" description="Disordered" evidence="1">
    <location>
        <begin position="1"/>
        <end position="126"/>
    </location>
</feature>
<dbReference type="Proteomes" id="UP000467700">
    <property type="component" value="Unassembled WGS sequence"/>
</dbReference>
<evidence type="ECO:0000313" key="2">
    <source>
        <dbReference type="EMBL" id="CAA7265613.1"/>
    </source>
</evidence>
<keyword evidence="3" id="KW-1185">Reference proteome</keyword>
<proteinExistence type="predicted"/>
<protein>
    <submittedName>
        <fullName evidence="2">Uncharacterized protein</fullName>
    </submittedName>
</protein>
<evidence type="ECO:0000256" key="1">
    <source>
        <dbReference type="SAM" id="MobiDB-lite"/>
    </source>
</evidence>
<feature type="compositionally biased region" description="Basic residues" evidence="1">
    <location>
        <begin position="64"/>
        <end position="74"/>
    </location>
</feature>
<dbReference type="AlphaFoldDB" id="A0A8S0XLL8"/>
<sequence>MSDLPLRGQGTRPPGIHCRGSGSAPPANIPASVAGSSSLGGGASPISPDPTSTRATYSTVMPSRSRHTSPHRRSCSTMGSAHSSADESDSGMAHPQEMEVEDAQEGEEVSRDPSVDQLLGQYSLKF</sequence>
<gene>
    <name evidence="2" type="ORF">AAE3_LOCUS7835</name>
</gene>
<feature type="compositionally biased region" description="Acidic residues" evidence="1">
    <location>
        <begin position="98"/>
        <end position="107"/>
    </location>
</feature>